<accession>A0ABY5PZF9</accession>
<proteinExistence type="predicted"/>
<evidence type="ECO:0000313" key="1">
    <source>
        <dbReference type="EMBL" id="UUY49429.1"/>
    </source>
</evidence>
<protein>
    <submittedName>
        <fullName evidence="1">Uncharacterized protein</fullName>
    </submittedName>
</protein>
<sequence length="115" mass="11530">MRFGDIHGSAVSIGGSHNTNTVHQGGTGAAAPGAAELLDAVLALREALVREAPRGADRTALDAELDGVAEQLEGSETIRPGLVGRLRAALERWAPLIETVSAAAALGSLLGALGG</sequence>
<reference evidence="1" key="1">
    <citation type="submission" date="2022-08" db="EMBL/GenBank/DDBJ databases">
        <authorList>
            <person name="Tian L."/>
        </authorList>
    </citation>
    <scope>NUCLEOTIDE SEQUENCE</scope>
    <source>
        <strain evidence="1">CM253</strain>
    </source>
</reference>
<dbReference type="Proteomes" id="UP001057738">
    <property type="component" value="Chromosome"/>
</dbReference>
<dbReference type="EMBL" id="CP102514">
    <property type="protein sequence ID" value="UUY49429.1"/>
    <property type="molecule type" value="Genomic_DNA"/>
</dbReference>
<organism evidence="1 2">
    <name type="scientific">Streptomyces yangpuensis</name>
    <dbReference type="NCBI Taxonomy" id="1648182"/>
    <lineage>
        <taxon>Bacteria</taxon>
        <taxon>Bacillati</taxon>
        <taxon>Actinomycetota</taxon>
        <taxon>Actinomycetes</taxon>
        <taxon>Kitasatosporales</taxon>
        <taxon>Streptomycetaceae</taxon>
        <taxon>Streptomyces</taxon>
    </lineage>
</organism>
<evidence type="ECO:0000313" key="2">
    <source>
        <dbReference type="Proteomes" id="UP001057738"/>
    </source>
</evidence>
<name>A0ABY5PZF9_9ACTN</name>
<keyword evidence="2" id="KW-1185">Reference proteome</keyword>
<dbReference type="RefSeq" id="WP_183066879.1">
    <property type="nucleotide sequence ID" value="NZ_CP102514.1"/>
</dbReference>
<dbReference type="GeneID" id="95575931"/>
<gene>
    <name evidence="1" type="ORF">NRK68_20755</name>
</gene>